<dbReference type="RefSeq" id="WP_091932042.1">
    <property type="nucleotide sequence ID" value="NZ_FOUJ01000001.1"/>
</dbReference>
<keyword evidence="3" id="KW-0560">Oxidoreductase</keyword>
<dbReference type="SUPFAM" id="SSF53323">
    <property type="entry name" value="Pyruvate-ferredoxin oxidoreductase, PFOR, domain III"/>
    <property type="match status" value="1"/>
</dbReference>
<evidence type="ECO:0000256" key="2">
    <source>
        <dbReference type="ARBA" id="ARBA00012691"/>
    </source>
</evidence>
<dbReference type="InterPro" id="IPR002880">
    <property type="entry name" value="Pyrv_Fd/Flavodoxin_OxRdtase_N"/>
</dbReference>
<evidence type="ECO:0000256" key="6">
    <source>
        <dbReference type="ARBA" id="ARBA00052359"/>
    </source>
</evidence>
<dbReference type="EMBL" id="FOUJ01000001">
    <property type="protein sequence ID" value="SFM18660.1"/>
    <property type="molecule type" value="Genomic_DNA"/>
</dbReference>
<evidence type="ECO:0000259" key="12">
    <source>
        <dbReference type="Pfam" id="PF01558"/>
    </source>
</evidence>
<evidence type="ECO:0000256" key="4">
    <source>
        <dbReference type="ARBA" id="ARBA00023317"/>
    </source>
</evidence>
<dbReference type="Gene3D" id="3.40.920.10">
    <property type="entry name" value="Pyruvate-ferredoxin oxidoreductase, PFOR, domain III"/>
    <property type="match status" value="1"/>
</dbReference>
<evidence type="ECO:0000256" key="3">
    <source>
        <dbReference type="ARBA" id="ARBA00023002"/>
    </source>
</evidence>
<dbReference type="GO" id="GO:0018491">
    <property type="term" value="F:2-oxobutyrate synthase activity"/>
    <property type="evidence" value="ECO:0007669"/>
    <property type="project" value="UniProtKB-ARBA"/>
</dbReference>
<dbReference type="InterPro" id="IPR033248">
    <property type="entry name" value="Transketolase_C"/>
</dbReference>
<feature type="domain" description="Pyruvate flavodoxin/ferredoxin oxidoreductase pyrimidine binding" evidence="13">
    <location>
        <begin position="208"/>
        <end position="445"/>
    </location>
</feature>
<dbReference type="SUPFAM" id="SSF52518">
    <property type="entry name" value="Thiamin diphosphate-binding fold (THDP-binding)"/>
    <property type="match status" value="1"/>
</dbReference>
<dbReference type="GO" id="GO:0019164">
    <property type="term" value="F:pyruvate synthase activity"/>
    <property type="evidence" value="ECO:0007669"/>
    <property type="project" value="UniProtKB-ARBA"/>
</dbReference>
<dbReference type="InterPro" id="IPR022367">
    <property type="entry name" value="2-oxoacid/accept_OxRdtase_asu"/>
</dbReference>
<reference evidence="16" key="1">
    <citation type="submission" date="2016-10" db="EMBL/GenBank/DDBJ databases">
        <authorList>
            <person name="Varghese N."/>
            <person name="Submissions S."/>
        </authorList>
    </citation>
    <scope>NUCLEOTIDE SEQUENCE [LARGE SCALE GENOMIC DNA]</scope>
    <source>
        <strain evidence="16">Mob M</strain>
    </source>
</reference>
<dbReference type="STRING" id="487685.SAMN04488696_0246"/>
<dbReference type="Pfam" id="PF02780">
    <property type="entry name" value="Transketolase_C"/>
    <property type="match status" value="1"/>
</dbReference>
<evidence type="ECO:0000256" key="10">
    <source>
        <dbReference type="ARBA" id="ARBA00076968"/>
    </source>
</evidence>
<dbReference type="AlphaFoldDB" id="A0A1I4NTG9"/>
<dbReference type="PANTHER" id="PTHR32154">
    <property type="entry name" value="PYRUVATE-FLAVODOXIN OXIDOREDUCTASE-RELATED"/>
    <property type="match status" value="1"/>
</dbReference>
<dbReference type="InterPro" id="IPR009014">
    <property type="entry name" value="Transketo_C/PFOR_II"/>
</dbReference>
<comment type="catalytic activity">
    <reaction evidence="5">
        <text>a 2-oxocarboxylate + 2 oxidized [2Fe-2S]-[ferredoxin] + CoA = an acyl-CoA + 2 reduced [2Fe-2S]-[ferredoxin] + CO2 + H(+)</text>
        <dbReference type="Rhea" id="RHEA:42316"/>
        <dbReference type="Rhea" id="RHEA-COMP:10000"/>
        <dbReference type="Rhea" id="RHEA-COMP:10001"/>
        <dbReference type="ChEBI" id="CHEBI:15378"/>
        <dbReference type="ChEBI" id="CHEBI:16526"/>
        <dbReference type="ChEBI" id="CHEBI:33737"/>
        <dbReference type="ChEBI" id="CHEBI:33738"/>
        <dbReference type="ChEBI" id="CHEBI:35179"/>
        <dbReference type="ChEBI" id="CHEBI:57287"/>
        <dbReference type="ChEBI" id="CHEBI:58342"/>
        <dbReference type="EC" id="1.2.7.11"/>
    </reaction>
</comment>
<dbReference type="Proteomes" id="UP000198535">
    <property type="component" value="Unassembled WGS sequence"/>
</dbReference>
<comment type="subunit">
    <text evidence="7">Heterotetramer of the KorA, KorB, KorC and KorD subunits.</text>
</comment>
<organism evidence="15 16">
    <name type="scientific">Methanolobus profundi</name>
    <dbReference type="NCBI Taxonomy" id="487685"/>
    <lineage>
        <taxon>Archaea</taxon>
        <taxon>Methanobacteriati</taxon>
        <taxon>Methanobacteriota</taxon>
        <taxon>Stenosarchaea group</taxon>
        <taxon>Methanomicrobia</taxon>
        <taxon>Methanosarcinales</taxon>
        <taxon>Methanosarcinaceae</taxon>
        <taxon>Methanolobus</taxon>
    </lineage>
</organism>
<dbReference type="Gene3D" id="3.40.50.970">
    <property type="match status" value="1"/>
</dbReference>
<dbReference type="EC" id="1.2.7.3" evidence="8"/>
<evidence type="ECO:0000256" key="7">
    <source>
        <dbReference type="ARBA" id="ARBA00064882"/>
    </source>
</evidence>
<dbReference type="InterPro" id="IPR050722">
    <property type="entry name" value="Pyruvate:ferred/Flavod_OxRd"/>
</dbReference>
<keyword evidence="4" id="KW-0670">Pyruvate</keyword>
<comment type="subunit">
    <text evidence="1">Heterodimer composed of an alpha and a beta subunit.</text>
</comment>
<dbReference type="InterPro" id="IPR002869">
    <property type="entry name" value="Pyrv_flavodox_OxRed_cen"/>
</dbReference>
<dbReference type="FunFam" id="3.40.50.920:FF:000009">
    <property type="entry name" value="2-oxoglutarate ferredoxin oxidoreductase subunit alpha"/>
    <property type="match status" value="1"/>
</dbReference>
<proteinExistence type="predicted"/>
<feature type="domain" description="Transketolase C-terminal" evidence="14">
    <location>
        <begin position="469"/>
        <end position="533"/>
    </location>
</feature>
<dbReference type="SUPFAM" id="SSF52922">
    <property type="entry name" value="TK C-terminal domain-like"/>
    <property type="match status" value="1"/>
</dbReference>
<dbReference type="Gene3D" id="3.40.50.920">
    <property type="match status" value="1"/>
</dbReference>
<evidence type="ECO:0000256" key="5">
    <source>
        <dbReference type="ARBA" id="ARBA00048893"/>
    </source>
</evidence>
<dbReference type="OrthoDB" id="31112at2157"/>
<dbReference type="InterPro" id="IPR029061">
    <property type="entry name" value="THDP-binding"/>
</dbReference>
<keyword evidence="16" id="KW-1185">Reference proteome</keyword>
<dbReference type="InterPro" id="IPR019752">
    <property type="entry name" value="Pyrv/ketoisovalerate_OxRed_cat"/>
</dbReference>
<evidence type="ECO:0000256" key="1">
    <source>
        <dbReference type="ARBA" id="ARBA00011631"/>
    </source>
</evidence>
<protein>
    <recommendedName>
        <fullName evidence="9">2-oxoglutarate synthase subunit KorA</fullName>
        <ecNumber evidence="2">1.2.7.11</ecNumber>
        <ecNumber evidence="8">1.2.7.3</ecNumber>
    </recommendedName>
    <alternativeName>
        <fullName evidence="11">2-ketoglutarate oxidoreductase alpha chain</fullName>
    </alternativeName>
    <alternativeName>
        <fullName evidence="10">2-oxoglutarate-ferredoxin oxidoreductase subunit alpha</fullName>
    </alternativeName>
</protein>
<evidence type="ECO:0000313" key="15">
    <source>
        <dbReference type="EMBL" id="SFM18660.1"/>
    </source>
</evidence>
<dbReference type="PANTHER" id="PTHR32154:SF20">
    <property type="entry name" value="2-OXOGLUTARATE OXIDOREDUCTASE SUBUNIT KORA"/>
    <property type="match status" value="1"/>
</dbReference>
<sequence length="575" mass="62844">MNIDLNLKIGGAAGQGLQTTGMALAKTLKESGFHVFATQYYLSRVRGGHNTFQIRISDSSVYAMTEDVDLLLALDPDSIEQHLSEVRDGVVIVDADVIEVKDPSNMIFHVPMLKIAKDVCGDKIYSNSVSMGSIIGLLCLELSDLEKVLTLSFKKKGEDIIQKNIDAARAGYNYVKDNYPGGCKFAVSEPKEKEGMMLVNGNQAVGLGALAAGVQFLAAYPMTPSTGVMTYVAANADKFNVVVEQAEDEIAALNMVLGASFAGARSMTTTSGGGFSLMAEALGLASITETPSVIFLCQRPGPATGLPTMTEQGDLQFVLNAAQGEFPRCILAPGTPADCFYLTAEAFNIADKYQIPVFVLSDQYLADSLFTLPKFDTSKVTVERHLLSDQELRTKKEEYKRYKLTPMGISPRALPGQEGVLVVADSDEHDEFGHINEDPDNRIKMNDKRMNKLEVLREEMPAPKIYGKQDASITLIGWGSTYGPLAEVVDQLNEKGKSVNLVHFTHIHPLPIEHVRRSLSKAKRTVCVENNSTGQFARLLKVDADIDVTEKVLRYDGKPFSPEFILNALKEKEVI</sequence>
<evidence type="ECO:0000256" key="8">
    <source>
        <dbReference type="ARBA" id="ARBA00066947"/>
    </source>
</evidence>
<dbReference type="NCBIfam" id="TIGR03710">
    <property type="entry name" value="OAFO_sf"/>
    <property type="match status" value="1"/>
</dbReference>
<dbReference type="Pfam" id="PF01558">
    <property type="entry name" value="POR"/>
    <property type="match status" value="1"/>
</dbReference>
<name>A0A1I4NTG9_9EURY</name>
<dbReference type="FunFam" id="3.40.50.970:FF:000022">
    <property type="entry name" value="2-oxoglutarate ferredoxin oxidoreductase alpha subunit"/>
    <property type="match status" value="1"/>
</dbReference>
<accession>A0A1I4NTG9</accession>
<comment type="catalytic activity">
    <reaction evidence="6">
        <text>2 oxidized [2Fe-2S]-[ferredoxin] + 2-oxoglutarate + CoA = succinyl-CoA + 2 reduced [2Fe-2S]-[ferredoxin] + CO2 + H(+)</text>
        <dbReference type="Rhea" id="RHEA:17297"/>
        <dbReference type="Rhea" id="RHEA-COMP:10000"/>
        <dbReference type="Rhea" id="RHEA-COMP:10001"/>
        <dbReference type="ChEBI" id="CHEBI:15378"/>
        <dbReference type="ChEBI" id="CHEBI:16526"/>
        <dbReference type="ChEBI" id="CHEBI:16810"/>
        <dbReference type="ChEBI" id="CHEBI:33737"/>
        <dbReference type="ChEBI" id="CHEBI:33738"/>
        <dbReference type="ChEBI" id="CHEBI:57287"/>
        <dbReference type="ChEBI" id="CHEBI:57292"/>
        <dbReference type="EC" id="1.2.7.3"/>
    </reaction>
</comment>
<evidence type="ECO:0000259" key="13">
    <source>
        <dbReference type="Pfam" id="PF01855"/>
    </source>
</evidence>
<dbReference type="GO" id="GO:0047553">
    <property type="term" value="F:2-oxoglutarate synthase activity"/>
    <property type="evidence" value="ECO:0007669"/>
    <property type="project" value="UniProtKB-EC"/>
</dbReference>
<dbReference type="GO" id="GO:0006979">
    <property type="term" value="P:response to oxidative stress"/>
    <property type="evidence" value="ECO:0007669"/>
    <property type="project" value="TreeGrafter"/>
</dbReference>
<feature type="domain" description="Pyruvate/ketoisovalerate oxidoreductase catalytic" evidence="12">
    <location>
        <begin position="13"/>
        <end position="173"/>
    </location>
</feature>
<dbReference type="EC" id="1.2.7.11" evidence="2"/>
<dbReference type="CDD" id="cd07034">
    <property type="entry name" value="TPP_PYR_PFOR_IOR-alpha_like"/>
    <property type="match status" value="1"/>
</dbReference>
<evidence type="ECO:0000256" key="11">
    <source>
        <dbReference type="ARBA" id="ARBA00079587"/>
    </source>
</evidence>
<gene>
    <name evidence="15" type="ORF">SAMN04488696_0246</name>
</gene>
<evidence type="ECO:0000256" key="9">
    <source>
        <dbReference type="ARBA" id="ARBA00071398"/>
    </source>
</evidence>
<dbReference type="Pfam" id="PF01855">
    <property type="entry name" value="POR_N"/>
    <property type="match status" value="1"/>
</dbReference>
<evidence type="ECO:0000259" key="14">
    <source>
        <dbReference type="Pfam" id="PF02780"/>
    </source>
</evidence>
<evidence type="ECO:0000313" key="16">
    <source>
        <dbReference type="Proteomes" id="UP000198535"/>
    </source>
</evidence>